<evidence type="ECO:0000313" key="2">
    <source>
        <dbReference type="Proteomes" id="UP000321947"/>
    </source>
</evidence>
<organism evidence="1 2">
    <name type="scientific">Cucumis melo var. makuwa</name>
    <name type="common">Oriental melon</name>
    <dbReference type="NCBI Taxonomy" id="1194695"/>
    <lineage>
        <taxon>Eukaryota</taxon>
        <taxon>Viridiplantae</taxon>
        <taxon>Streptophyta</taxon>
        <taxon>Embryophyta</taxon>
        <taxon>Tracheophyta</taxon>
        <taxon>Spermatophyta</taxon>
        <taxon>Magnoliopsida</taxon>
        <taxon>eudicotyledons</taxon>
        <taxon>Gunneridae</taxon>
        <taxon>Pentapetalae</taxon>
        <taxon>rosids</taxon>
        <taxon>fabids</taxon>
        <taxon>Cucurbitales</taxon>
        <taxon>Cucurbitaceae</taxon>
        <taxon>Benincaseae</taxon>
        <taxon>Cucumis</taxon>
    </lineage>
</organism>
<accession>A0A5D3DRF4</accession>
<proteinExistence type="predicted"/>
<gene>
    <name evidence="1" type="ORF">E5676_scaffold1441G00090</name>
</gene>
<reference evidence="1 2" key="1">
    <citation type="submission" date="2019-08" db="EMBL/GenBank/DDBJ databases">
        <title>Draft genome sequences of two oriental melons (Cucumis melo L. var makuwa).</title>
        <authorList>
            <person name="Kwon S.-Y."/>
        </authorList>
    </citation>
    <scope>NUCLEOTIDE SEQUENCE [LARGE SCALE GENOMIC DNA]</scope>
    <source>
        <strain evidence="2">cv. Chang Bougi</strain>
        <tissue evidence="1">Leaf</tissue>
    </source>
</reference>
<protein>
    <submittedName>
        <fullName evidence="1">Retrotransposon gag protein</fullName>
    </submittedName>
</protein>
<dbReference type="AlphaFoldDB" id="A0A5D3DRF4"/>
<evidence type="ECO:0000313" key="1">
    <source>
        <dbReference type="EMBL" id="TYK25949.1"/>
    </source>
</evidence>
<comment type="caution">
    <text evidence="1">The sequence shown here is derived from an EMBL/GenBank/DDBJ whole genome shotgun (WGS) entry which is preliminary data.</text>
</comment>
<name>A0A5D3DRF4_CUCMM</name>
<dbReference type="EMBL" id="SSTD01003632">
    <property type="protein sequence ID" value="TYK25949.1"/>
    <property type="molecule type" value="Genomic_DNA"/>
</dbReference>
<sequence length="75" mass="8432">MASEKAASKSSVNILKQLMESSKAWIVIKEKPLYDNFDSASSKSKKEAHLDVMSVMMAYITAKTTMAEWREKLTS</sequence>
<dbReference type="Proteomes" id="UP000321947">
    <property type="component" value="Unassembled WGS sequence"/>
</dbReference>